<dbReference type="EMBL" id="QXDL01000107">
    <property type="protein sequence ID" value="RIH82840.1"/>
    <property type="molecule type" value="Genomic_DNA"/>
</dbReference>
<evidence type="ECO:0000313" key="1">
    <source>
        <dbReference type="EMBL" id="RIH82840.1"/>
    </source>
</evidence>
<name>A0A399EHX7_9DEIN</name>
<proteinExistence type="predicted"/>
<reference evidence="1 2" key="1">
    <citation type="submission" date="2018-08" db="EMBL/GenBank/DDBJ databases">
        <title>Meiothermus terrae DSM 26712 genome sequencing project.</title>
        <authorList>
            <person name="Da Costa M.S."/>
            <person name="Albuquerque L."/>
            <person name="Raposo P."/>
            <person name="Froufe H.J.C."/>
            <person name="Barroso C.S."/>
            <person name="Egas C."/>
        </authorList>
    </citation>
    <scope>NUCLEOTIDE SEQUENCE [LARGE SCALE GENOMIC DNA]</scope>
    <source>
        <strain evidence="1 2">DSM 26712</strain>
    </source>
</reference>
<organism evidence="1 2">
    <name type="scientific">Calidithermus terrae</name>
    <dbReference type="NCBI Taxonomy" id="1408545"/>
    <lineage>
        <taxon>Bacteria</taxon>
        <taxon>Thermotogati</taxon>
        <taxon>Deinococcota</taxon>
        <taxon>Deinococci</taxon>
        <taxon>Thermales</taxon>
        <taxon>Thermaceae</taxon>
        <taxon>Calidithermus</taxon>
    </lineage>
</organism>
<dbReference type="OrthoDB" id="154810at2"/>
<evidence type="ECO:0000313" key="2">
    <source>
        <dbReference type="Proteomes" id="UP000265715"/>
    </source>
</evidence>
<comment type="caution">
    <text evidence="1">The sequence shown here is derived from an EMBL/GenBank/DDBJ whole genome shotgun (WGS) entry which is preliminary data.</text>
</comment>
<gene>
    <name evidence="1" type="ORF">Mterra_02503</name>
</gene>
<sequence length="258" mass="29172">MKSLVGAVRFVNERGFVFFWPIQGVELPSLWVAVAGDRPVASSHRDSGHKTWGWKDRTLGQKRWYYAKVLRRKATMISLEAAPYFYALSENYGEPESDYLEQFRAGRLSPAAKRVYEVLLGEGATHTQKLRRKAGLEPYAFGKALDELQADFKVLPVGVAEAGRWKYAFVYECVHRHHPELLEQARPIGSLEARERLLTLYFRSVGAALLSDVHKLFGWEPDDTLEALASLRHKGVLVGREDPKPTSAFVLSELAVLD</sequence>
<dbReference type="Proteomes" id="UP000265715">
    <property type="component" value="Unassembled WGS sequence"/>
</dbReference>
<keyword evidence="1" id="KW-0238">DNA-binding</keyword>
<dbReference type="RefSeq" id="WP_119315523.1">
    <property type="nucleotide sequence ID" value="NZ_QXDL01000107.1"/>
</dbReference>
<keyword evidence="2" id="KW-1185">Reference proteome</keyword>
<dbReference type="InterPro" id="IPR056298">
    <property type="entry name" value="AlkZ-rel"/>
</dbReference>
<protein>
    <submittedName>
        <fullName evidence="1">Winged helix DNA-binding domain protein</fullName>
    </submittedName>
</protein>
<dbReference type="Pfam" id="PF24741">
    <property type="entry name" value="AlkZ-rel"/>
    <property type="match status" value="1"/>
</dbReference>
<dbReference type="GO" id="GO:0003677">
    <property type="term" value="F:DNA binding"/>
    <property type="evidence" value="ECO:0007669"/>
    <property type="project" value="UniProtKB-KW"/>
</dbReference>
<accession>A0A399EHX7</accession>
<dbReference type="AlphaFoldDB" id="A0A399EHX7"/>